<keyword evidence="2" id="KW-0489">Methyltransferase</keyword>
<organism evidence="2 3">
    <name type="scientific">Mycobacterium bourgelatii</name>
    <dbReference type="NCBI Taxonomy" id="1273442"/>
    <lineage>
        <taxon>Bacteria</taxon>
        <taxon>Bacillati</taxon>
        <taxon>Actinomycetota</taxon>
        <taxon>Actinomycetes</taxon>
        <taxon>Mycobacteriales</taxon>
        <taxon>Mycobacteriaceae</taxon>
        <taxon>Mycobacterium</taxon>
    </lineage>
</organism>
<proteinExistence type="predicted"/>
<reference evidence="2 3" key="1">
    <citation type="journal article" date="2019" name="Emerg. Microbes Infect.">
        <title>Comprehensive subspecies identification of 175 nontuberculous mycobacteria species based on 7547 genomic profiles.</title>
        <authorList>
            <person name="Matsumoto Y."/>
            <person name="Kinjo T."/>
            <person name="Motooka D."/>
            <person name="Nabeya D."/>
            <person name="Jung N."/>
            <person name="Uechi K."/>
            <person name="Horii T."/>
            <person name="Iida T."/>
            <person name="Fujita J."/>
            <person name="Nakamura S."/>
        </authorList>
    </citation>
    <scope>NUCLEOTIDE SEQUENCE [LARGE SCALE GENOMIC DNA]</scope>
    <source>
        <strain evidence="2 3">JCM 30725</strain>
    </source>
</reference>
<evidence type="ECO:0000313" key="2">
    <source>
        <dbReference type="EMBL" id="GFG90236.1"/>
    </source>
</evidence>
<dbReference type="InterPro" id="IPR013216">
    <property type="entry name" value="Methyltransf_11"/>
</dbReference>
<dbReference type="Gene3D" id="3.40.50.150">
    <property type="entry name" value="Vaccinia Virus protein VP39"/>
    <property type="match status" value="1"/>
</dbReference>
<accession>A0A7I9YNH4</accession>
<dbReference type="GO" id="GO:0032259">
    <property type="term" value="P:methylation"/>
    <property type="evidence" value="ECO:0007669"/>
    <property type="project" value="UniProtKB-KW"/>
</dbReference>
<sequence>MLSNVHHQARRLFFAGPRQCNVCGNRVRFRSVTRALGRTLSGYEFPFSLDDFETLNHRQYLCQLCGSTDRDRLYKLYLDRFLPPGAATLRFVEFAPAAPLAGYLRGRNDLDYRSADLMMDGVDDVVDITEMPIYADGSVDFFLCSHVLEHVSDDARALRELYRILTPGGRGIIMTPVTPEGSFDEDPAVTDERERWRRFAQGDHVRLYDRSTLCSRISAIGFEVAALDSRTFGQEAFARHAIAAGSVLYVVCKPAAAAEALPPGA</sequence>
<evidence type="ECO:0000313" key="3">
    <source>
        <dbReference type="Proteomes" id="UP000465360"/>
    </source>
</evidence>
<dbReference type="EMBL" id="BLKZ01000001">
    <property type="protein sequence ID" value="GFG90236.1"/>
    <property type="molecule type" value="Genomic_DNA"/>
</dbReference>
<feature type="domain" description="Methyltransferase type 11" evidence="1">
    <location>
        <begin position="126"/>
        <end position="172"/>
    </location>
</feature>
<dbReference type="SUPFAM" id="SSF53335">
    <property type="entry name" value="S-adenosyl-L-methionine-dependent methyltransferases"/>
    <property type="match status" value="1"/>
</dbReference>
<dbReference type="AlphaFoldDB" id="A0A7I9YNH4"/>
<protein>
    <submittedName>
        <fullName evidence="2">SAM-dependent methyltransferase</fullName>
    </submittedName>
</protein>
<name>A0A7I9YNH4_MYCBU</name>
<keyword evidence="3" id="KW-1185">Reference proteome</keyword>
<dbReference type="GO" id="GO:0008168">
    <property type="term" value="F:methyltransferase activity"/>
    <property type="evidence" value="ECO:0007669"/>
    <property type="project" value="UniProtKB-KW"/>
</dbReference>
<dbReference type="InterPro" id="IPR029063">
    <property type="entry name" value="SAM-dependent_MTases_sf"/>
</dbReference>
<dbReference type="Pfam" id="PF08241">
    <property type="entry name" value="Methyltransf_11"/>
    <property type="match status" value="1"/>
</dbReference>
<evidence type="ECO:0000259" key="1">
    <source>
        <dbReference type="Pfam" id="PF08241"/>
    </source>
</evidence>
<gene>
    <name evidence="2" type="ORF">MBOU_22780</name>
</gene>
<dbReference type="Proteomes" id="UP000465360">
    <property type="component" value="Unassembled WGS sequence"/>
</dbReference>
<comment type="caution">
    <text evidence="2">The sequence shown here is derived from an EMBL/GenBank/DDBJ whole genome shotgun (WGS) entry which is preliminary data.</text>
</comment>
<keyword evidence="2" id="KW-0808">Transferase</keyword>
<dbReference type="CDD" id="cd02440">
    <property type="entry name" value="AdoMet_MTases"/>
    <property type="match status" value="1"/>
</dbReference>